<keyword evidence="2" id="KW-1185">Reference proteome</keyword>
<dbReference type="GO" id="GO:0006508">
    <property type="term" value="P:proteolysis"/>
    <property type="evidence" value="ECO:0007669"/>
    <property type="project" value="InterPro"/>
</dbReference>
<accession>A0A518K4N2</accession>
<dbReference type="Pfam" id="PF13650">
    <property type="entry name" value="Asp_protease_2"/>
    <property type="match status" value="1"/>
</dbReference>
<dbReference type="SUPFAM" id="SSF50630">
    <property type="entry name" value="Acid proteases"/>
    <property type="match status" value="1"/>
</dbReference>
<dbReference type="InterPro" id="IPR001969">
    <property type="entry name" value="Aspartic_peptidase_AS"/>
</dbReference>
<dbReference type="RefSeq" id="WP_145108552.1">
    <property type="nucleotide sequence ID" value="NZ_CP036349.1"/>
</dbReference>
<name>A0A518K4N2_9BACT</name>
<proteinExistence type="predicted"/>
<dbReference type="AlphaFoldDB" id="A0A518K4N2"/>
<evidence type="ECO:0000313" key="1">
    <source>
        <dbReference type="EMBL" id="QDV72751.1"/>
    </source>
</evidence>
<protein>
    <recommendedName>
        <fullName evidence="3">Aspartyl protease</fullName>
    </recommendedName>
</protein>
<reference evidence="1 2" key="1">
    <citation type="submission" date="2019-02" db="EMBL/GenBank/DDBJ databases">
        <title>Deep-cultivation of Planctomycetes and their phenomic and genomic characterization uncovers novel biology.</title>
        <authorList>
            <person name="Wiegand S."/>
            <person name="Jogler M."/>
            <person name="Boedeker C."/>
            <person name="Pinto D."/>
            <person name="Vollmers J."/>
            <person name="Rivas-Marin E."/>
            <person name="Kohn T."/>
            <person name="Peeters S.H."/>
            <person name="Heuer A."/>
            <person name="Rast P."/>
            <person name="Oberbeckmann S."/>
            <person name="Bunk B."/>
            <person name="Jeske O."/>
            <person name="Meyerdierks A."/>
            <person name="Storesund J.E."/>
            <person name="Kallscheuer N."/>
            <person name="Luecker S."/>
            <person name="Lage O.M."/>
            <person name="Pohl T."/>
            <person name="Merkel B.J."/>
            <person name="Hornburger P."/>
            <person name="Mueller R.-W."/>
            <person name="Bruemmer F."/>
            <person name="Labrenz M."/>
            <person name="Spormann A.M."/>
            <person name="Op den Camp H."/>
            <person name="Overmann J."/>
            <person name="Amann R."/>
            <person name="Jetten M.S.M."/>
            <person name="Mascher T."/>
            <person name="Medema M.H."/>
            <person name="Devos D.P."/>
            <person name="Kaster A.-K."/>
            <person name="Ovreas L."/>
            <person name="Rohde M."/>
            <person name="Galperin M.Y."/>
            <person name="Jogler C."/>
        </authorList>
    </citation>
    <scope>NUCLEOTIDE SEQUENCE [LARGE SCALE GENOMIC DNA]</scope>
    <source>
        <strain evidence="1 2">Spa11</strain>
    </source>
</reference>
<dbReference type="Gene3D" id="2.40.70.10">
    <property type="entry name" value="Acid Proteases"/>
    <property type="match status" value="1"/>
</dbReference>
<dbReference type="EMBL" id="CP036349">
    <property type="protein sequence ID" value="QDV72751.1"/>
    <property type="molecule type" value="Genomic_DNA"/>
</dbReference>
<sequence>MSETAEMGRVLVTAKIENLSDLHMVEAGQLSPDQVRTVVIDDALVDTGATRLAIPANLVAQLGLTEHRSATTMTAAGKSVVRLFSAVRLTINGRDCPIDVTELPEGCPVLIGQVPLELMDWVIDMRNQKLIGNPAHGGQWMQEMY</sequence>
<dbReference type="KEGG" id="bmei:Spa11_09330"/>
<evidence type="ECO:0000313" key="2">
    <source>
        <dbReference type="Proteomes" id="UP000316426"/>
    </source>
</evidence>
<dbReference type="GO" id="GO:0004190">
    <property type="term" value="F:aspartic-type endopeptidase activity"/>
    <property type="evidence" value="ECO:0007669"/>
    <property type="project" value="InterPro"/>
</dbReference>
<gene>
    <name evidence="1" type="ORF">Spa11_09330</name>
</gene>
<dbReference type="Proteomes" id="UP000316426">
    <property type="component" value="Chromosome"/>
</dbReference>
<dbReference type="InterPro" id="IPR021109">
    <property type="entry name" value="Peptidase_aspartic_dom_sf"/>
</dbReference>
<organism evidence="1 2">
    <name type="scientific">Botrimarina mediterranea</name>
    <dbReference type="NCBI Taxonomy" id="2528022"/>
    <lineage>
        <taxon>Bacteria</taxon>
        <taxon>Pseudomonadati</taxon>
        <taxon>Planctomycetota</taxon>
        <taxon>Planctomycetia</taxon>
        <taxon>Pirellulales</taxon>
        <taxon>Lacipirellulaceae</taxon>
        <taxon>Botrimarina</taxon>
    </lineage>
</organism>
<dbReference type="PROSITE" id="PS00141">
    <property type="entry name" value="ASP_PROTEASE"/>
    <property type="match status" value="1"/>
</dbReference>
<evidence type="ECO:0008006" key="3">
    <source>
        <dbReference type="Google" id="ProtNLM"/>
    </source>
</evidence>